<dbReference type="RefSeq" id="WP_171579373.1">
    <property type="nucleotide sequence ID" value="NZ_JAAVLX010000003.1"/>
</dbReference>
<evidence type="ECO:0000313" key="3">
    <source>
        <dbReference type="Proteomes" id="UP000544122"/>
    </source>
</evidence>
<protein>
    <submittedName>
        <fullName evidence="2">PilZ domain-containing protein</fullName>
    </submittedName>
</protein>
<name>A0A7Y4LV91_9BRAD</name>
<dbReference type="EMBL" id="JAAVLX010000003">
    <property type="protein sequence ID" value="NOJ40157.1"/>
    <property type="molecule type" value="Genomic_DNA"/>
</dbReference>
<organism evidence="2 3">
    <name type="scientific">Bradyrhizobium australiense</name>
    <dbReference type="NCBI Taxonomy" id="2721161"/>
    <lineage>
        <taxon>Bacteria</taxon>
        <taxon>Pseudomonadati</taxon>
        <taxon>Pseudomonadota</taxon>
        <taxon>Alphaproteobacteria</taxon>
        <taxon>Hyphomicrobiales</taxon>
        <taxon>Nitrobacteraceae</taxon>
        <taxon>Bradyrhizobium</taxon>
    </lineage>
</organism>
<comment type="caution">
    <text evidence="2">The sequence shown here is derived from an EMBL/GenBank/DDBJ whole genome shotgun (WGS) entry which is preliminary data.</text>
</comment>
<reference evidence="2 3" key="1">
    <citation type="submission" date="2020-03" db="EMBL/GenBank/DDBJ databases">
        <title>Bradyrhizobium diversity isolated from nodules of Indigofera sp.</title>
        <authorList>
            <person name="Klepa M."/>
            <person name="Helene L."/>
            <person name="Hungria M."/>
        </authorList>
    </citation>
    <scope>NUCLEOTIDE SEQUENCE [LARGE SCALE GENOMIC DNA]</scope>
    <source>
        <strain evidence="2 3">WSM 1791</strain>
    </source>
</reference>
<dbReference type="Pfam" id="PF07238">
    <property type="entry name" value="PilZ"/>
    <property type="match status" value="1"/>
</dbReference>
<dbReference type="InterPro" id="IPR009875">
    <property type="entry name" value="PilZ_domain"/>
</dbReference>
<dbReference type="Gene3D" id="2.40.10.220">
    <property type="entry name" value="predicted glycosyltransferase like domains"/>
    <property type="match status" value="1"/>
</dbReference>
<gene>
    <name evidence="2" type="ORF">HCN58_11200</name>
</gene>
<sequence length="94" mass="10493">MDEHRIAPRRRLLKSGKISFGGGAAIDCTVRNLSETGAALEVISPVGIPERFTLVIEADDIHVPCHVVWRKETRIGVHFETSTRRRARHATAHD</sequence>
<dbReference type="SUPFAM" id="SSF141371">
    <property type="entry name" value="PilZ domain-like"/>
    <property type="match status" value="1"/>
</dbReference>
<keyword evidence="3" id="KW-1185">Reference proteome</keyword>
<evidence type="ECO:0000259" key="1">
    <source>
        <dbReference type="Pfam" id="PF07238"/>
    </source>
</evidence>
<proteinExistence type="predicted"/>
<accession>A0A7Y4LV91</accession>
<feature type="domain" description="PilZ" evidence="1">
    <location>
        <begin position="7"/>
        <end position="86"/>
    </location>
</feature>
<dbReference type="GO" id="GO:0035438">
    <property type="term" value="F:cyclic-di-GMP binding"/>
    <property type="evidence" value="ECO:0007669"/>
    <property type="project" value="InterPro"/>
</dbReference>
<evidence type="ECO:0000313" key="2">
    <source>
        <dbReference type="EMBL" id="NOJ40157.1"/>
    </source>
</evidence>
<dbReference type="AlphaFoldDB" id="A0A7Y4LV91"/>
<dbReference type="Proteomes" id="UP000544122">
    <property type="component" value="Unassembled WGS sequence"/>
</dbReference>